<dbReference type="Pfam" id="PF09250">
    <property type="entry name" value="Prim-Pol"/>
    <property type="match status" value="1"/>
</dbReference>
<sequence>MDATHRQLLAAALAAAERGWHVFPIQPGLKKPPALHGDTARKPCPRTGLCRDGHQGWEQRATTDPDRIRAAWTRAPYNIGVATGPSGLVVIDLDHPKSAKDTPPPGLAAQGVRDGLGHFAAICTEQGQPFPRTCWGLTARGGMHLFFAAPTGVRLRNTEGEHGTGLGWKIDTRAWGGYIVAPGSITPDGMYELAVDLPPVPLPAWLTALLTPKPVVHTTAPPPRTSTRLAAYTAAAVCGECQRVADAPAGEHSKTLYSAAGNLGQHVGGGSLDWATAFEELLAAARHMLTADCDCTDYELRRTITNGLRAGAKRPRIPPTTTPARHGDVTSQCGNGTAA</sequence>
<comment type="caution">
    <text evidence="3">The sequence shown here is derived from an EMBL/GenBank/DDBJ whole genome shotgun (WGS) entry which is preliminary data.</text>
</comment>
<dbReference type="SMART" id="SM00943">
    <property type="entry name" value="Prim-Pol"/>
    <property type="match status" value="1"/>
</dbReference>
<evidence type="ECO:0000313" key="4">
    <source>
        <dbReference type="Proteomes" id="UP000763557"/>
    </source>
</evidence>
<name>A0ABX2F4K7_9PSEU</name>
<dbReference type="InterPro" id="IPR015330">
    <property type="entry name" value="DNA_primase/pol_bifunc_N"/>
</dbReference>
<gene>
    <name evidence="3" type="ORF">GC106_31120</name>
</gene>
<dbReference type="CDD" id="cd04859">
    <property type="entry name" value="Prim_Pol"/>
    <property type="match status" value="1"/>
</dbReference>
<feature type="compositionally biased region" description="Polar residues" evidence="1">
    <location>
        <begin position="329"/>
        <end position="339"/>
    </location>
</feature>
<dbReference type="RefSeq" id="WP_173130887.1">
    <property type="nucleotide sequence ID" value="NZ_CBCSGW010000058.1"/>
</dbReference>
<reference evidence="3 4" key="1">
    <citation type="submission" date="2020-01" db="EMBL/GenBank/DDBJ databases">
        <title>Kibdelosporangium persica a novel Actinomycetes from a hot desert in Iran.</title>
        <authorList>
            <person name="Safaei N."/>
            <person name="Zaburannyi N."/>
            <person name="Mueller R."/>
            <person name="Wink J."/>
        </authorList>
    </citation>
    <scope>NUCLEOTIDE SEQUENCE [LARGE SCALE GENOMIC DNA]</scope>
    <source>
        <strain evidence="3 4">4NS15</strain>
    </source>
</reference>
<accession>A0ABX2F4K7</accession>
<dbReference type="Proteomes" id="UP000763557">
    <property type="component" value="Unassembled WGS sequence"/>
</dbReference>
<protein>
    <submittedName>
        <fullName evidence="3">Bifunctional DNA primase/polymerase</fullName>
    </submittedName>
</protein>
<dbReference type="SUPFAM" id="SSF56747">
    <property type="entry name" value="Prim-pol domain"/>
    <property type="match status" value="1"/>
</dbReference>
<proteinExistence type="predicted"/>
<feature type="domain" description="DNA primase/polymerase bifunctional N-terminal" evidence="2">
    <location>
        <begin position="12"/>
        <end position="206"/>
    </location>
</feature>
<dbReference type="EMBL" id="JAAATY010000008">
    <property type="protein sequence ID" value="NRN65896.1"/>
    <property type="molecule type" value="Genomic_DNA"/>
</dbReference>
<feature type="region of interest" description="Disordered" evidence="1">
    <location>
        <begin position="311"/>
        <end position="339"/>
    </location>
</feature>
<evidence type="ECO:0000259" key="2">
    <source>
        <dbReference type="SMART" id="SM00943"/>
    </source>
</evidence>
<evidence type="ECO:0000256" key="1">
    <source>
        <dbReference type="SAM" id="MobiDB-lite"/>
    </source>
</evidence>
<keyword evidence="4" id="KW-1185">Reference proteome</keyword>
<organism evidence="3 4">
    <name type="scientific">Kibdelosporangium persicum</name>
    <dbReference type="NCBI Taxonomy" id="2698649"/>
    <lineage>
        <taxon>Bacteria</taxon>
        <taxon>Bacillati</taxon>
        <taxon>Actinomycetota</taxon>
        <taxon>Actinomycetes</taxon>
        <taxon>Pseudonocardiales</taxon>
        <taxon>Pseudonocardiaceae</taxon>
        <taxon>Kibdelosporangium</taxon>
    </lineage>
</organism>
<evidence type="ECO:0000313" key="3">
    <source>
        <dbReference type="EMBL" id="NRN65896.1"/>
    </source>
</evidence>